<proteinExistence type="predicted"/>
<gene>
    <name evidence="3" type="ORF">DH2020_009384</name>
</gene>
<keyword evidence="4" id="KW-1185">Reference proteome</keyword>
<dbReference type="PANTHER" id="PTHR34277">
    <property type="entry name" value="CLAVATA3/ESR (CLE)-RELATED PROTEIN 26"/>
    <property type="match status" value="1"/>
</dbReference>
<evidence type="ECO:0000313" key="4">
    <source>
        <dbReference type="Proteomes" id="UP001318860"/>
    </source>
</evidence>
<dbReference type="EMBL" id="JABTTQ020000005">
    <property type="protein sequence ID" value="KAK6155136.1"/>
    <property type="molecule type" value="Genomic_DNA"/>
</dbReference>
<feature type="signal peptide" evidence="2">
    <location>
        <begin position="1"/>
        <end position="23"/>
    </location>
</feature>
<dbReference type="Proteomes" id="UP001318860">
    <property type="component" value="Unassembled WGS sequence"/>
</dbReference>
<feature type="chain" id="PRO_5046577957" description="CLAVATA3/ESR (CLE)-related protein" evidence="2">
    <location>
        <begin position="24"/>
        <end position="96"/>
    </location>
</feature>
<dbReference type="InterPro" id="IPR039316">
    <property type="entry name" value="CLE25/26"/>
</dbReference>
<reference evidence="3 4" key="1">
    <citation type="journal article" date="2021" name="Comput. Struct. Biotechnol. J.">
        <title>De novo genome assembly of the potent medicinal plant Rehmannia glutinosa using nanopore technology.</title>
        <authorList>
            <person name="Ma L."/>
            <person name="Dong C."/>
            <person name="Song C."/>
            <person name="Wang X."/>
            <person name="Zheng X."/>
            <person name="Niu Y."/>
            <person name="Chen S."/>
            <person name="Feng W."/>
        </authorList>
    </citation>
    <scope>NUCLEOTIDE SEQUENCE [LARGE SCALE GENOMIC DNA]</scope>
    <source>
        <strain evidence="3">DH-2019</strain>
    </source>
</reference>
<comment type="caution">
    <text evidence="3">The sequence shown here is derived from an EMBL/GenBank/DDBJ whole genome shotgun (WGS) entry which is preliminary data.</text>
</comment>
<evidence type="ECO:0000313" key="3">
    <source>
        <dbReference type="EMBL" id="KAK6155136.1"/>
    </source>
</evidence>
<sequence length="96" mass="11024">MGCSRKAVFSVSFLWFLLVVSLSDWNNNNNNRRDIIIPITSTRNTKFLKPIANENISKSVLDQNKFKLNYVSKRRVPNGPDPIHNRRIGNSKLPPT</sequence>
<feature type="region of interest" description="Disordered" evidence="1">
    <location>
        <begin position="76"/>
        <end position="96"/>
    </location>
</feature>
<protein>
    <recommendedName>
        <fullName evidence="5">CLAVATA3/ESR (CLE)-related protein</fullName>
    </recommendedName>
</protein>
<organism evidence="3 4">
    <name type="scientific">Rehmannia glutinosa</name>
    <name type="common">Chinese foxglove</name>
    <dbReference type="NCBI Taxonomy" id="99300"/>
    <lineage>
        <taxon>Eukaryota</taxon>
        <taxon>Viridiplantae</taxon>
        <taxon>Streptophyta</taxon>
        <taxon>Embryophyta</taxon>
        <taxon>Tracheophyta</taxon>
        <taxon>Spermatophyta</taxon>
        <taxon>Magnoliopsida</taxon>
        <taxon>eudicotyledons</taxon>
        <taxon>Gunneridae</taxon>
        <taxon>Pentapetalae</taxon>
        <taxon>asterids</taxon>
        <taxon>lamiids</taxon>
        <taxon>Lamiales</taxon>
        <taxon>Orobanchaceae</taxon>
        <taxon>Rehmannieae</taxon>
        <taxon>Rehmannia</taxon>
    </lineage>
</organism>
<dbReference type="PANTHER" id="PTHR34277:SF2">
    <property type="entry name" value="CLAVATA3_ESR (CLE)-RELATED PROTEIN 26"/>
    <property type="match status" value="1"/>
</dbReference>
<evidence type="ECO:0008006" key="5">
    <source>
        <dbReference type="Google" id="ProtNLM"/>
    </source>
</evidence>
<keyword evidence="2" id="KW-0732">Signal</keyword>
<evidence type="ECO:0000256" key="1">
    <source>
        <dbReference type="SAM" id="MobiDB-lite"/>
    </source>
</evidence>
<name>A0ABR0X666_REHGL</name>
<accession>A0ABR0X666</accession>
<evidence type="ECO:0000256" key="2">
    <source>
        <dbReference type="SAM" id="SignalP"/>
    </source>
</evidence>